<dbReference type="Gene3D" id="3.80.10.10">
    <property type="entry name" value="Ribonuclease Inhibitor"/>
    <property type="match status" value="2"/>
</dbReference>
<evidence type="ECO:0000256" key="4">
    <source>
        <dbReference type="SAM" id="SignalP"/>
    </source>
</evidence>
<dbReference type="PROSITE" id="PS51450">
    <property type="entry name" value="LRR"/>
    <property type="match status" value="1"/>
</dbReference>
<dbReference type="RefSeq" id="XP_032813855.1">
    <property type="nucleotide sequence ID" value="XM_032957964.1"/>
</dbReference>
<keyword evidence="5" id="KW-1185">Reference proteome</keyword>
<evidence type="ECO:0000313" key="6">
    <source>
        <dbReference type="RefSeq" id="XP_032813855.1"/>
    </source>
</evidence>
<keyword evidence="1" id="KW-0433">Leucine-rich repeat</keyword>
<dbReference type="SMART" id="SM00369">
    <property type="entry name" value="LRR_TYP"/>
    <property type="match status" value="3"/>
</dbReference>
<evidence type="ECO:0000313" key="5">
    <source>
        <dbReference type="Proteomes" id="UP001318040"/>
    </source>
</evidence>
<organism evidence="5 6">
    <name type="scientific">Petromyzon marinus</name>
    <name type="common">Sea lamprey</name>
    <dbReference type="NCBI Taxonomy" id="7757"/>
    <lineage>
        <taxon>Eukaryota</taxon>
        <taxon>Metazoa</taxon>
        <taxon>Chordata</taxon>
        <taxon>Craniata</taxon>
        <taxon>Vertebrata</taxon>
        <taxon>Cyclostomata</taxon>
        <taxon>Hyperoartia</taxon>
        <taxon>Petromyzontiformes</taxon>
        <taxon>Petromyzontidae</taxon>
        <taxon>Petromyzon</taxon>
    </lineage>
</organism>
<dbReference type="InterPro" id="IPR003591">
    <property type="entry name" value="Leu-rich_rpt_typical-subtyp"/>
</dbReference>
<evidence type="ECO:0000256" key="2">
    <source>
        <dbReference type="ARBA" id="ARBA00022737"/>
    </source>
</evidence>
<dbReference type="KEGG" id="pmrn:116944385"/>
<dbReference type="AlphaFoldDB" id="A0AAJ7TBE2"/>
<feature type="signal peptide" evidence="4">
    <location>
        <begin position="1"/>
        <end position="34"/>
    </location>
</feature>
<proteinExistence type="predicted"/>
<dbReference type="Pfam" id="PF13855">
    <property type="entry name" value="LRR_8"/>
    <property type="match status" value="1"/>
</dbReference>
<dbReference type="InterPro" id="IPR001611">
    <property type="entry name" value="Leu-rich_rpt"/>
</dbReference>
<feature type="region of interest" description="Disordered" evidence="3">
    <location>
        <begin position="242"/>
        <end position="276"/>
    </location>
</feature>
<name>A0AAJ7TBE2_PETMA</name>
<sequence length="302" mass="33132">MRSVAAAVVPAGTQRWRWWWWCCWGAVAAASLLARGSPSAACNTDCSCTRGGIVACNYKRLRGFPAGLPENTTSLDLSNNLLSSNLDASGLSSLRFLQKLWLNKNALRTIPNGTFQTLRHLQMLDLQFNDLARVDVGAFKGLSSLKFLYLHNNRLESLPAGTLDHLQGLREVHLYKNEWNCDCREILYLSKWIGDHGKLVMNRLMANDPRNVTCFKSSRAVMDIVAADNFTADGCSDVRVTSQETTTKTTTSTASRRRGKATATPRRSPPSSGSGCEPRGVVVVVVAVAVVSALIPLRLHLI</sequence>
<protein>
    <submittedName>
        <fullName evidence="6">Slit homolog 3 protein-like</fullName>
    </submittedName>
</protein>
<dbReference type="SUPFAM" id="SSF52058">
    <property type="entry name" value="L domain-like"/>
    <property type="match status" value="1"/>
</dbReference>
<feature type="compositionally biased region" description="Low complexity" evidence="3">
    <location>
        <begin position="261"/>
        <end position="276"/>
    </location>
</feature>
<keyword evidence="4" id="KW-0732">Signal</keyword>
<gene>
    <name evidence="6" type="primary">LOC116944385</name>
</gene>
<accession>A0AAJ7TBE2</accession>
<dbReference type="PANTHER" id="PTHR24366:SF158">
    <property type="entry name" value="PLATELET GLYCOPROTEIN IB ALPHA CHAIN-LIKE-RELATED"/>
    <property type="match status" value="1"/>
</dbReference>
<dbReference type="PANTHER" id="PTHR24366">
    <property type="entry name" value="IG(IMMUNOGLOBULIN) AND LRR(LEUCINE RICH REPEAT) DOMAINS"/>
    <property type="match status" value="1"/>
</dbReference>
<feature type="compositionally biased region" description="Low complexity" evidence="3">
    <location>
        <begin position="245"/>
        <end position="254"/>
    </location>
</feature>
<evidence type="ECO:0000256" key="3">
    <source>
        <dbReference type="SAM" id="MobiDB-lite"/>
    </source>
</evidence>
<feature type="chain" id="PRO_5042496697" evidence="4">
    <location>
        <begin position="35"/>
        <end position="302"/>
    </location>
</feature>
<reference evidence="6" key="1">
    <citation type="submission" date="2025-08" db="UniProtKB">
        <authorList>
            <consortium name="RefSeq"/>
        </authorList>
    </citation>
    <scope>IDENTIFICATION</scope>
    <source>
        <tissue evidence="6">Sperm</tissue>
    </source>
</reference>
<keyword evidence="2" id="KW-0677">Repeat</keyword>
<evidence type="ECO:0000256" key="1">
    <source>
        <dbReference type="ARBA" id="ARBA00022614"/>
    </source>
</evidence>
<dbReference type="Proteomes" id="UP001318040">
    <property type="component" value="Chromosome 21"/>
</dbReference>
<dbReference type="InterPro" id="IPR032675">
    <property type="entry name" value="LRR_dom_sf"/>
</dbReference>